<evidence type="ECO:0000313" key="3">
    <source>
        <dbReference type="Proteomes" id="UP001160148"/>
    </source>
</evidence>
<gene>
    <name evidence="2" type="ORF">MEUPH1_LOCUS31039</name>
</gene>
<sequence>MIRRREQLPDTLEFDDKYILKREIQTPRQGIHDEVYRVILKGELNTSIEFRKAKARYEREVLAKRTKYSFEPVAILPPISTQNSENIKDHILLEDEATFLQQQDLVRQASNQQLSMERSEHEKQLYYHVAESRKLPPTELEKKTTTPLENDEVICLTDESLHNDLHLLWKEVTHDNGNQPSTHHHRNQPSITTITITPSTKATTLPVQGPKEGRRLADPTSKRSIKKKSFGSLRTRPQ</sequence>
<feature type="region of interest" description="Disordered" evidence="1">
    <location>
        <begin position="200"/>
        <end position="238"/>
    </location>
</feature>
<accession>A0AAV0YA78</accession>
<evidence type="ECO:0000256" key="1">
    <source>
        <dbReference type="SAM" id="MobiDB-lite"/>
    </source>
</evidence>
<proteinExistence type="predicted"/>
<protein>
    <submittedName>
        <fullName evidence="2">Uncharacterized protein</fullName>
    </submittedName>
</protein>
<reference evidence="2 3" key="1">
    <citation type="submission" date="2023-01" db="EMBL/GenBank/DDBJ databases">
        <authorList>
            <person name="Whitehead M."/>
        </authorList>
    </citation>
    <scope>NUCLEOTIDE SEQUENCE [LARGE SCALE GENOMIC DNA]</scope>
</reference>
<dbReference type="AlphaFoldDB" id="A0AAV0YA78"/>
<name>A0AAV0YA78_9HEMI</name>
<keyword evidence="3" id="KW-1185">Reference proteome</keyword>
<dbReference type="Proteomes" id="UP001160148">
    <property type="component" value="Unassembled WGS sequence"/>
</dbReference>
<evidence type="ECO:0000313" key="2">
    <source>
        <dbReference type="EMBL" id="CAI6377839.1"/>
    </source>
</evidence>
<organism evidence="2 3">
    <name type="scientific">Macrosiphum euphorbiae</name>
    <name type="common">potato aphid</name>
    <dbReference type="NCBI Taxonomy" id="13131"/>
    <lineage>
        <taxon>Eukaryota</taxon>
        <taxon>Metazoa</taxon>
        <taxon>Ecdysozoa</taxon>
        <taxon>Arthropoda</taxon>
        <taxon>Hexapoda</taxon>
        <taxon>Insecta</taxon>
        <taxon>Pterygota</taxon>
        <taxon>Neoptera</taxon>
        <taxon>Paraneoptera</taxon>
        <taxon>Hemiptera</taxon>
        <taxon>Sternorrhyncha</taxon>
        <taxon>Aphidomorpha</taxon>
        <taxon>Aphidoidea</taxon>
        <taxon>Aphididae</taxon>
        <taxon>Macrosiphini</taxon>
        <taxon>Macrosiphum</taxon>
    </lineage>
</organism>
<feature type="compositionally biased region" description="Basic and acidic residues" evidence="1">
    <location>
        <begin position="211"/>
        <end position="221"/>
    </location>
</feature>
<dbReference type="EMBL" id="CARXXK010001882">
    <property type="protein sequence ID" value="CAI6377839.1"/>
    <property type="molecule type" value="Genomic_DNA"/>
</dbReference>
<comment type="caution">
    <text evidence="2">The sequence shown here is derived from an EMBL/GenBank/DDBJ whole genome shotgun (WGS) entry which is preliminary data.</text>
</comment>